<protein>
    <submittedName>
        <fullName evidence="2">Uncharacterized protein</fullName>
    </submittedName>
</protein>
<evidence type="ECO:0000313" key="3">
    <source>
        <dbReference type="Proteomes" id="UP000092713"/>
    </source>
</evidence>
<gene>
    <name evidence="2" type="ORF">ASR47_1002103</name>
</gene>
<evidence type="ECO:0000313" key="2">
    <source>
        <dbReference type="EMBL" id="OBV37052.1"/>
    </source>
</evidence>
<dbReference type="RefSeq" id="WP_065310059.1">
    <property type="nucleotide sequence ID" value="NZ_LOCQ01000061.1"/>
</dbReference>
<sequence length="87" mass="9566">MHIFTDDIDAQALRQLGHIASLPFVHPLGNIMKIKLKTPKPRNALVAAARLRGGAGAHQSEVSPRAARRAGKNRLRQLLSGRVKDER</sequence>
<dbReference type="Proteomes" id="UP000092713">
    <property type="component" value="Unassembled WGS sequence"/>
</dbReference>
<feature type="region of interest" description="Disordered" evidence="1">
    <location>
        <begin position="53"/>
        <end position="87"/>
    </location>
</feature>
<feature type="compositionally biased region" description="Basic residues" evidence="1">
    <location>
        <begin position="66"/>
        <end position="75"/>
    </location>
</feature>
<evidence type="ECO:0000256" key="1">
    <source>
        <dbReference type="SAM" id="MobiDB-lite"/>
    </source>
</evidence>
<accession>A0A1A7BU65</accession>
<dbReference type="EMBL" id="LOCQ01000061">
    <property type="protein sequence ID" value="OBV37052.1"/>
    <property type="molecule type" value="Genomic_DNA"/>
</dbReference>
<keyword evidence="3" id="KW-1185">Reference proteome</keyword>
<proteinExistence type="predicted"/>
<name>A0A1A7BU65_9BURK</name>
<reference evidence="2 3" key="1">
    <citation type="submission" date="2016-04" db="EMBL/GenBank/DDBJ databases">
        <title>Draft genome sequence of Janthinobacterium psychrotolerans sp. nov., isolated from freshwater sediments in Denmark.</title>
        <authorList>
            <person name="Gong X."/>
            <person name="Skrivergaard S."/>
            <person name="Korsgaard B.S."/>
            <person name="Schreiber L."/>
            <person name="Marshall I.P."/>
            <person name="Finster K."/>
            <person name="Schramm A."/>
        </authorList>
    </citation>
    <scope>NUCLEOTIDE SEQUENCE [LARGE SCALE GENOMIC DNA]</scope>
    <source>
        <strain evidence="2 3">S3-2</strain>
    </source>
</reference>
<comment type="caution">
    <text evidence="2">The sequence shown here is derived from an EMBL/GenBank/DDBJ whole genome shotgun (WGS) entry which is preliminary data.</text>
</comment>
<dbReference type="AlphaFoldDB" id="A0A1A7BU65"/>
<organism evidence="2 3">
    <name type="scientific">Janthinobacterium psychrotolerans</name>
    <dbReference type="NCBI Taxonomy" id="1747903"/>
    <lineage>
        <taxon>Bacteria</taxon>
        <taxon>Pseudomonadati</taxon>
        <taxon>Pseudomonadota</taxon>
        <taxon>Betaproteobacteria</taxon>
        <taxon>Burkholderiales</taxon>
        <taxon>Oxalobacteraceae</taxon>
        <taxon>Janthinobacterium</taxon>
    </lineage>
</organism>
<dbReference type="OrthoDB" id="9802323at2"/>